<evidence type="ECO:0000259" key="11">
    <source>
        <dbReference type="Pfam" id="PF07885"/>
    </source>
</evidence>
<feature type="domain" description="Potassium channel" evidence="11">
    <location>
        <begin position="186"/>
        <end position="255"/>
    </location>
</feature>
<dbReference type="GO" id="GO:0005249">
    <property type="term" value="F:voltage-gated potassium channel activity"/>
    <property type="evidence" value="ECO:0007669"/>
    <property type="project" value="InterPro"/>
</dbReference>
<dbReference type="KEGG" id="bgt:106076703"/>
<dbReference type="PANTHER" id="PTHR47735">
    <property type="entry name" value="POTASSIUM VOLTAGE-GATED CHANNEL SUBFAMILY KQT MEMBER 4"/>
    <property type="match status" value="1"/>
</dbReference>
<dbReference type="Proteomes" id="UP000076420">
    <property type="component" value="Unassembled WGS sequence"/>
</dbReference>
<reference evidence="12" key="1">
    <citation type="submission" date="2020-05" db="UniProtKB">
        <authorList>
            <consortium name="EnsemblMetazoa"/>
        </authorList>
    </citation>
    <scope>IDENTIFICATION</scope>
    <source>
        <strain evidence="12">BB02</strain>
    </source>
</reference>
<evidence type="ECO:0008006" key="14">
    <source>
        <dbReference type="Google" id="ProtNLM"/>
    </source>
</evidence>
<dbReference type="InterPro" id="IPR013099">
    <property type="entry name" value="K_chnl_dom"/>
</dbReference>
<gene>
    <name evidence="12" type="primary">106076703</name>
</gene>
<keyword evidence="2" id="KW-0813">Transport</keyword>
<evidence type="ECO:0000256" key="6">
    <source>
        <dbReference type="ARBA" id="ARBA00023303"/>
    </source>
</evidence>
<feature type="region of interest" description="Disordered" evidence="8">
    <location>
        <begin position="1"/>
        <end position="109"/>
    </location>
</feature>
<accession>A0A2C9KB62</accession>
<dbReference type="VEuPathDB" id="VectorBase:BGLAX_026656"/>
<keyword evidence="3" id="KW-1003">Cell membrane</keyword>
<comment type="subcellular location">
    <subcellularLocation>
        <location evidence="1">Cell membrane</location>
        <topology evidence="1">Multi-pass membrane protein</topology>
    </subcellularLocation>
</comment>
<evidence type="ECO:0000313" key="12">
    <source>
        <dbReference type="EnsemblMetazoa" id="BGLB017164-PA"/>
    </source>
</evidence>
<dbReference type="SUPFAM" id="SSF81324">
    <property type="entry name" value="Voltage-gated potassium channels"/>
    <property type="match status" value="1"/>
</dbReference>
<evidence type="ECO:0000313" key="13">
    <source>
        <dbReference type="Proteomes" id="UP000076420"/>
    </source>
</evidence>
<dbReference type="GO" id="GO:0008076">
    <property type="term" value="C:voltage-gated potassium channel complex"/>
    <property type="evidence" value="ECO:0007669"/>
    <property type="project" value="InterPro"/>
</dbReference>
<dbReference type="InterPro" id="IPR013821">
    <property type="entry name" value="K_chnl_volt-dep_KCNQ_C"/>
</dbReference>
<dbReference type="VEuPathDB" id="VectorBase:BGLAX_046015"/>
<dbReference type="PRINTS" id="PR01460">
    <property type="entry name" value="KCNQ1CHANNEL"/>
</dbReference>
<keyword evidence="9" id="KW-0812">Transmembrane</keyword>
<evidence type="ECO:0000256" key="4">
    <source>
        <dbReference type="ARBA" id="ARBA00022958"/>
    </source>
</evidence>
<dbReference type="Gene3D" id="6.10.140.1910">
    <property type="match status" value="2"/>
</dbReference>
<proteinExistence type="predicted"/>
<dbReference type="InterPro" id="IPR003937">
    <property type="entry name" value="K_chnl_volt-dep_KCNQ"/>
</dbReference>
<sequence length="523" mass="58929">MSYPHRHHIGGDEGSSQNMLTLQVGRADNEDCGDGDGKEGDIRGSNSSIGGGSGKGAEEGDDEGGGPSRKQSRISPSSPDPPRLATTRVNIRGLLKRSKTSKNGCPGMFPHSLEVEYSPSSSGTYPPSVEARGLNASVDKTYNKMLESKVTASRLHGKTSLQARIYNFLERPTGWKCFIYHFTVFMMVLICLIFSVLSTIDQYTDFAMETLFWMITVMTIGYGDKVPQTWLGKIVASCFAVFAISFFALPAGILGSGFALKVQQKQRQKHFNRQIPAAATLIQCLWRCHAAEPHSNSEATWRIHIHDPSSEETVFTRMARRASLSLRKRRMSRLDSTSTVPNHLYRESMSSSMSYADERMGKMNKSNRKDSHRTSICVGESNANDDTDYDQEEPEKVQQLTEPHKTAIRVIRKIKYFVSRRKFQQARKPYDVRDVIEQYSQGHLNMMVRIKELQRRLDQTLGKPSSLYTSNSRDREKMTIGARMVRVETQVNHMDKKMDQVLFLLNALLKSKGGNEESKEVEV</sequence>
<dbReference type="FunFam" id="1.10.287.70:FF:000355">
    <property type="entry name" value="Potassium voltage-gated channel, KQT-like subfamily, member 1.2"/>
    <property type="match status" value="1"/>
</dbReference>
<evidence type="ECO:0000256" key="3">
    <source>
        <dbReference type="ARBA" id="ARBA00022475"/>
    </source>
</evidence>
<dbReference type="OrthoDB" id="8879391at2759"/>
<name>A0A2C9KB62_BIOGL</name>
<evidence type="ECO:0000259" key="10">
    <source>
        <dbReference type="Pfam" id="PF03520"/>
    </source>
</evidence>
<evidence type="ECO:0000256" key="8">
    <source>
        <dbReference type="SAM" id="MobiDB-lite"/>
    </source>
</evidence>
<evidence type="ECO:0000256" key="2">
    <source>
        <dbReference type="ARBA" id="ARBA00022448"/>
    </source>
</evidence>
<feature type="compositionally biased region" description="Basic and acidic residues" evidence="8">
    <location>
        <begin position="364"/>
        <end position="373"/>
    </location>
</feature>
<feature type="domain" description="Potassium channel voltage dependent KCNQ C-terminal" evidence="10">
    <location>
        <begin position="370"/>
        <end position="504"/>
    </location>
</feature>
<comment type="catalytic activity">
    <reaction evidence="7">
        <text>K(+)(in) = K(+)(out)</text>
        <dbReference type="Rhea" id="RHEA:29463"/>
        <dbReference type="ChEBI" id="CHEBI:29103"/>
    </reaction>
</comment>
<feature type="transmembrane region" description="Helical" evidence="9">
    <location>
        <begin position="234"/>
        <end position="260"/>
    </location>
</feature>
<feature type="transmembrane region" description="Helical" evidence="9">
    <location>
        <begin position="206"/>
        <end position="222"/>
    </location>
</feature>
<evidence type="ECO:0000256" key="5">
    <source>
        <dbReference type="ARBA" id="ARBA00023065"/>
    </source>
</evidence>
<dbReference type="Pfam" id="PF07885">
    <property type="entry name" value="Ion_trans_2"/>
    <property type="match status" value="1"/>
</dbReference>
<dbReference type="Gene3D" id="1.10.287.70">
    <property type="match status" value="1"/>
</dbReference>
<keyword evidence="5" id="KW-0406">Ion transport</keyword>
<evidence type="ECO:0000256" key="7">
    <source>
        <dbReference type="ARBA" id="ARBA00034430"/>
    </source>
</evidence>
<dbReference type="InterPro" id="IPR005827">
    <property type="entry name" value="K_chnl_volt-dep_KCQN1"/>
</dbReference>
<keyword evidence="4" id="KW-0630">Potassium</keyword>
<dbReference type="Pfam" id="PF03520">
    <property type="entry name" value="KCNQ_channel"/>
    <property type="match status" value="1"/>
</dbReference>
<protein>
    <recommendedName>
        <fullName evidence="14">Potassium channel voltage dependent KCNQ C-terminal domain-containing protein</fullName>
    </recommendedName>
</protein>
<evidence type="ECO:0000256" key="9">
    <source>
        <dbReference type="SAM" id="Phobius"/>
    </source>
</evidence>
<keyword evidence="9" id="KW-0472">Membrane</keyword>
<dbReference type="AlphaFoldDB" id="A0A2C9KB62"/>
<dbReference type="EnsemblMetazoa" id="BGLB017164-RA">
    <property type="protein sequence ID" value="BGLB017164-PA"/>
    <property type="gene ID" value="BGLB017164"/>
</dbReference>
<keyword evidence="9" id="KW-1133">Transmembrane helix</keyword>
<feature type="compositionally biased region" description="Acidic residues" evidence="8">
    <location>
        <begin position="383"/>
        <end position="393"/>
    </location>
</feature>
<dbReference type="PANTHER" id="PTHR47735:SF14">
    <property type="entry name" value="POTASSIUM VOLTAGE-GATED CHANNEL SUBFAMILY KQT MEMBER 1"/>
    <property type="match status" value="1"/>
</dbReference>
<keyword evidence="6" id="KW-0407">Ion channel</keyword>
<feature type="region of interest" description="Disordered" evidence="8">
    <location>
        <begin position="364"/>
        <end position="401"/>
    </location>
</feature>
<dbReference type="STRING" id="6526.A0A2C9KB62"/>
<organism evidence="12 13">
    <name type="scientific">Biomphalaria glabrata</name>
    <name type="common">Bloodfluke planorb</name>
    <name type="synonym">Freshwater snail</name>
    <dbReference type="NCBI Taxonomy" id="6526"/>
    <lineage>
        <taxon>Eukaryota</taxon>
        <taxon>Metazoa</taxon>
        <taxon>Spiralia</taxon>
        <taxon>Lophotrochozoa</taxon>
        <taxon>Mollusca</taxon>
        <taxon>Gastropoda</taxon>
        <taxon>Heterobranchia</taxon>
        <taxon>Euthyneura</taxon>
        <taxon>Panpulmonata</taxon>
        <taxon>Hygrophila</taxon>
        <taxon>Lymnaeoidea</taxon>
        <taxon>Planorbidae</taxon>
        <taxon>Biomphalaria</taxon>
    </lineage>
</organism>
<dbReference type="VEuPathDB" id="VectorBase:BGLB017164"/>
<feature type="transmembrane region" description="Helical" evidence="9">
    <location>
        <begin position="178"/>
        <end position="199"/>
    </location>
</feature>
<evidence type="ECO:0000256" key="1">
    <source>
        <dbReference type="ARBA" id="ARBA00004651"/>
    </source>
</evidence>